<accession>A0A816HVD4</accession>
<proteinExistence type="predicted"/>
<feature type="non-terminal residue" evidence="1">
    <location>
        <position position="25"/>
    </location>
</feature>
<organism evidence="1 2">
    <name type="scientific">Adineta ricciae</name>
    <name type="common">Rotifer</name>
    <dbReference type="NCBI Taxonomy" id="249248"/>
    <lineage>
        <taxon>Eukaryota</taxon>
        <taxon>Metazoa</taxon>
        <taxon>Spiralia</taxon>
        <taxon>Gnathifera</taxon>
        <taxon>Rotifera</taxon>
        <taxon>Eurotatoria</taxon>
        <taxon>Bdelloidea</taxon>
        <taxon>Adinetida</taxon>
        <taxon>Adinetidae</taxon>
        <taxon>Adineta</taxon>
    </lineage>
</organism>
<reference evidence="1" key="1">
    <citation type="submission" date="2021-02" db="EMBL/GenBank/DDBJ databases">
        <authorList>
            <person name="Nowell W R."/>
        </authorList>
    </citation>
    <scope>NUCLEOTIDE SEQUENCE</scope>
</reference>
<evidence type="ECO:0000313" key="2">
    <source>
        <dbReference type="Proteomes" id="UP000663828"/>
    </source>
</evidence>
<name>A0A816HVD4_ADIRI</name>
<comment type="caution">
    <text evidence="1">The sequence shown here is derived from an EMBL/GenBank/DDBJ whole genome shotgun (WGS) entry which is preliminary data.</text>
</comment>
<dbReference type="EMBL" id="CAJNOR010022363">
    <property type="protein sequence ID" value="CAF1691960.1"/>
    <property type="molecule type" value="Genomic_DNA"/>
</dbReference>
<keyword evidence="2" id="KW-1185">Reference proteome</keyword>
<dbReference type="Proteomes" id="UP000663828">
    <property type="component" value="Unassembled WGS sequence"/>
</dbReference>
<sequence>MAAVLYLSGNQQAVNIFYNAVGAQQ</sequence>
<protein>
    <submittedName>
        <fullName evidence="1">Uncharacterized protein</fullName>
    </submittedName>
</protein>
<evidence type="ECO:0000313" key="1">
    <source>
        <dbReference type="EMBL" id="CAF1691960.1"/>
    </source>
</evidence>
<gene>
    <name evidence="1" type="ORF">XAT740_LOCUS64433</name>
</gene>
<dbReference type="AlphaFoldDB" id="A0A816HVD4"/>